<proteinExistence type="predicted"/>
<dbReference type="Proteomes" id="UP000388235">
    <property type="component" value="Chromosome"/>
</dbReference>
<dbReference type="NCBIfam" id="TIGR02292">
    <property type="entry name" value="ygfB_yecA"/>
    <property type="match status" value="1"/>
</dbReference>
<dbReference type="InterPro" id="IPR036255">
    <property type="entry name" value="YgfB-like_sf"/>
</dbReference>
<evidence type="ECO:0000313" key="2">
    <source>
        <dbReference type="Proteomes" id="UP000388235"/>
    </source>
</evidence>
<dbReference type="AlphaFoldDB" id="A0A5Q2QFL7"/>
<organism evidence="1 2">
    <name type="scientific">Litorivicinus lipolyticus</name>
    <dbReference type="NCBI Taxonomy" id="418701"/>
    <lineage>
        <taxon>Bacteria</taxon>
        <taxon>Pseudomonadati</taxon>
        <taxon>Pseudomonadota</taxon>
        <taxon>Gammaproteobacteria</taxon>
        <taxon>Oceanospirillales</taxon>
        <taxon>Litorivicinaceae</taxon>
        <taxon>Litorivicinus</taxon>
    </lineage>
</organism>
<dbReference type="SUPFAM" id="SSF101327">
    <property type="entry name" value="YgfB-like"/>
    <property type="match status" value="1"/>
</dbReference>
<dbReference type="Gene3D" id="1.20.120.740">
    <property type="entry name" value="YgfB uncharacterised protein family UPF0149, PF03695"/>
    <property type="match status" value="1"/>
</dbReference>
<dbReference type="EMBL" id="CP045871">
    <property type="protein sequence ID" value="QGG79785.1"/>
    <property type="molecule type" value="Genomic_DNA"/>
</dbReference>
<accession>A0A5Q2QFL7</accession>
<sequence>MLTIKKLGLKWDDAAASTEEALDFPGLHGYVCANLSSPQPWDDRRVADEAWGEAAPDDMVEVATSLATRLDERLSAGDTPWIPAALEAPTEDYHPLQEWAVGYLERVFADDGAWFEERDESVAQALVPLMVLSGLFEEEEDMAELMADTPNVDRMAKDVPDLVVDLYGIIHLGPDQD</sequence>
<protein>
    <submittedName>
        <fullName evidence="1">UPF0149 family protein</fullName>
    </submittedName>
</protein>
<dbReference type="OrthoDB" id="7008537at2"/>
<dbReference type="KEGG" id="llp:GH975_04040"/>
<dbReference type="InterPro" id="IPR011978">
    <property type="entry name" value="YgfB-like"/>
</dbReference>
<gene>
    <name evidence="1" type="ORF">GH975_04040</name>
</gene>
<name>A0A5Q2QFL7_9GAMM</name>
<dbReference type="Pfam" id="PF03695">
    <property type="entry name" value="UPF0149"/>
    <property type="match status" value="1"/>
</dbReference>
<keyword evidence="2" id="KW-1185">Reference proteome</keyword>
<dbReference type="RefSeq" id="WP_153713289.1">
    <property type="nucleotide sequence ID" value="NZ_CP045871.1"/>
</dbReference>
<reference evidence="1 2" key="1">
    <citation type="submission" date="2019-11" db="EMBL/GenBank/DDBJ databases">
        <authorList>
            <person name="Khan S.A."/>
            <person name="Jeon C.O."/>
            <person name="Chun B.H."/>
        </authorList>
    </citation>
    <scope>NUCLEOTIDE SEQUENCE [LARGE SCALE GENOMIC DNA]</scope>
    <source>
        <strain evidence="1 2">IMCC 1097</strain>
    </source>
</reference>
<evidence type="ECO:0000313" key="1">
    <source>
        <dbReference type="EMBL" id="QGG79785.1"/>
    </source>
</evidence>